<keyword evidence="2" id="KW-1185">Reference proteome</keyword>
<dbReference type="Pfam" id="PF03692">
    <property type="entry name" value="CxxCxxCC"/>
    <property type="match status" value="1"/>
</dbReference>
<dbReference type="PANTHER" id="PTHR35866">
    <property type="entry name" value="PUTATIVE-RELATED"/>
    <property type="match status" value="1"/>
</dbReference>
<comment type="caution">
    <text evidence="1">The sequence shown here is derived from an EMBL/GenBank/DDBJ whole genome shotgun (WGS) entry which is preliminary data.</text>
</comment>
<name>A0ABY0IJF2_9BACT</name>
<dbReference type="InterPro" id="IPR005358">
    <property type="entry name" value="Puta_zinc/iron-chelating_dom"/>
</dbReference>
<dbReference type="Proteomes" id="UP000443582">
    <property type="component" value="Unassembled WGS sequence"/>
</dbReference>
<accession>A0ABY0IJF2</accession>
<proteinExistence type="predicted"/>
<dbReference type="EMBL" id="QDKL01000001">
    <property type="protein sequence ID" value="RZF22609.1"/>
    <property type="molecule type" value="Genomic_DNA"/>
</dbReference>
<dbReference type="PANTHER" id="PTHR35866:SF1">
    <property type="entry name" value="YKGJ FAMILY CYSTEINE CLUSTER PROTEIN"/>
    <property type="match status" value="1"/>
</dbReference>
<dbReference type="RefSeq" id="WP_114705554.1">
    <property type="nucleotide sequence ID" value="NZ_QDKL01000001.1"/>
</dbReference>
<protein>
    <submittedName>
        <fullName evidence="1">YkgJ family cysteine cluster protein</fullName>
    </submittedName>
</protein>
<sequence length="205" mass="23171">MAKRYDSAERAQLSHELIDESLQDIIADADVNELISCRKGCSACCHTQVSVNRDEADLLAISILEDGIKIDVEKLVKQSLKKDSTEAWFEQDFQDRSCVFLDENGACKVYFDRPSVCRTNYAVSDPSACDTSNGHYQSIRLLKTKKPDLITIAAFNLSGEGGALPHMLVQAINRISQEKLTKSMKKNFKRFRLKQLKNLFNDLMM</sequence>
<evidence type="ECO:0000313" key="1">
    <source>
        <dbReference type="EMBL" id="RZF22609.1"/>
    </source>
</evidence>
<gene>
    <name evidence="1" type="ORF">DAY19_02220</name>
</gene>
<organism evidence="1 2">
    <name type="scientific">Halobacteriovorax vibrionivorans</name>
    <dbReference type="NCBI Taxonomy" id="2152716"/>
    <lineage>
        <taxon>Bacteria</taxon>
        <taxon>Pseudomonadati</taxon>
        <taxon>Bdellovibrionota</taxon>
        <taxon>Bacteriovoracia</taxon>
        <taxon>Bacteriovoracales</taxon>
        <taxon>Halobacteriovoraceae</taxon>
        <taxon>Halobacteriovorax</taxon>
    </lineage>
</organism>
<reference evidence="2" key="1">
    <citation type="journal article" date="2019" name="Int. J. Syst. Evol. Microbiol.">
        <title>Halobacteriovorax valvorus sp. nov., a novel prokaryotic predator isolated from coastal seawater of China.</title>
        <authorList>
            <person name="Chen M.-X."/>
        </authorList>
    </citation>
    <scope>NUCLEOTIDE SEQUENCE [LARGE SCALE GENOMIC DNA]</scope>
    <source>
        <strain evidence="2">BL9</strain>
    </source>
</reference>
<evidence type="ECO:0000313" key="2">
    <source>
        <dbReference type="Proteomes" id="UP000443582"/>
    </source>
</evidence>